<sequence length="88" mass="9672">MSLLEKYTKGWSFRSNTPSFDEGDEISVFVTGVEDGEPVARIGDSKLRVTGGSRNLVDKRVLLRVTAFDDGEHVGEAEYLETVGESAF</sequence>
<reference evidence="2 3" key="1">
    <citation type="submission" date="2024-08" db="EMBL/GenBank/DDBJ databases">
        <title>Halobellus sp. MBLA0158 whole genome sequence.</title>
        <authorList>
            <person name="Hwang C.Y."/>
            <person name="Cho E.-S."/>
            <person name="Seo M.-J."/>
        </authorList>
    </citation>
    <scope>NUCLEOTIDE SEQUENCE [LARGE SCALE GENOMIC DNA]</scope>
    <source>
        <strain evidence="2 3">MBLA0158</strain>
    </source>
</reference>
<dbReference type="RefSeq" id="WP_372388484.1">
    <property type="nucleotide sequence ID" value="NZ_JBGNYA010000001.1"/>
</dbReference>
<dbReference type="Proteomes" id="UP001570511">
    <property type="component" value="Unassembled WGS sequence"/>
</dbReference>
<dbReference type="Pfam" id="PF24353">
    <property type="entry name" value="DUF7513"/>
    <property type="match status" value="1"/>
</dbReference>
<protein>
    <recommendedName>
        <fullName evidence="1">DUF7513 domain-containing protein</fullName>
    </recommendedName>
</protein>
<organism evidence="2 3">
    <name type="scientific">Halobellus rubicundus</name>
    <dbReference type="NCBI Taxonomy" id="2996466"/>
    <lineage>
        <taxon>Archaea</taxon>
        <taxon>Methanobacteriati</taxon>
        <taxon>Methanobacteriota</taxon>
        <taxon>Stenosarchaea group</taxon>
        <taxon>Halobacteria</taxon>
        <taxon>Halobacteriales</taxon>
        <taxon>Haloferacaceae</taxon>
        <taxon>Halobellus</taxon>
    </lineage>
</organism>
<evidence type="ECO:0000259" key="1">
    <source>
        <dbReference type="Pfam" id="PF24353"/>
    </source>
</evidence>
<gene>
    <name evidence="2" type="ORF">OS889_06920</name>
</gene>
<evidence type="ECO:0000313" key="2">
    <source>
        <dbReference type="EMBL" id="MFA1610738.1"/>
    </source>
</evidence>
<feature type="domain" description="DUF7513" evidence="1">
    <location>
        <begin position="1"/>
        <end position="81"/>
    </location>
</feature>
<dbReference type="EMBL" id="JBGNYA010000001">
    <property type="protein sequence ID" value="MFA1610738.1"/>
    <property type="molecule type" value="Genomic_DNA"/>
</dbReference>
<keyword evidence="3" id="KW-1185">Reference proteome</keyword>
<accession>A0ABD5MA22</accession>
<dbReference type="AlphaFoldDB" id="A0ABD5MA22"/>
<name>A0ABD5MA22_9EURY</name>
<evidence type="ECO:0000313" key="3">
    <source>
        <dbReference type="Proteomes" id="UP001570511"/>
    </source>
</evidence>
<comment type="caution">
    <text evidence="2">The sequence shown here is derived from an EMBL/GenBank/DDBJ whole genome shotgun (WGS) entry which is preliminary data.</text>
</comment>
<proteinExistence type="predicted"/>
<dbReference type="InterPro" id="IPR055935">
    <property type="entry name" value="DUF7513"/>
</dbReference>